<gene>
    <name evidence="2" type="ORF">K458DRAFT_295859</name>
</gene>
<dbReference type="InterPro" id="IPR000408">
    <property type="entry name" value="Reg_chr_condens"/>
</dbReference>
<dbReference type="InterPro" id="IPR051553">
    <property type="entry name" value="Ran_GTPase-activating"/>
</dbReference>
<protein>
    <submittedName>
        <fullName evidence="2">RCC1/BLIP-II</fullName>
    </submittedName>
</protein>
<feature type="repeat" description="RCC1" evidence="1">
    <location>
        <begin position="167"/>
        <end position="221"/>
    </location>
</feature>
<dbReference type="PANTHER" id="PTHR45982:SF5">
    <property type="entry name" value="RCC DOMAIN-CONTAINING PROTEIN ATS1"/>
    <property type="match status" value="1"/>
</dbReference>
<accession>A0A6G1J8Y8</accession>
<evidence type="ECO:0000256" key="1">
    <source>
        <dbReference type="PROSITE-ProRule" id="PRU00235"/>
    </source>
</evidence>
<dbReference type="SUPFAM" id="SSF50985">
    <property type="entry name" value="RCC1/BLIP-II"/>
    <property type="match status" value="1"/>
</dbReference>
<dbReference type="Proteomes" id="UP000799291">
    <property type="component" value="Unassembled WGS sequence"/>
</dbReference>
<keyword evidence="3" id="KW-1185">Reference proteome</keyword>
<evidence type="ECO:0000313" key="2">
    <source>
        <dbReference type="EMBL" id="KAF2687024.1"/>
    </source>
</evidence>
<dbReference type="GO" id="GO:0005085">
    <property type="term" value="F:guanyl-nucleotide exchange factor activity"/>
    <property type="evidence" value="ECO:0007669"/>
    <property type="project" value="TreeGrafter"/>
</dbReference>
<dbReference type="PRINTS" id="PR00633">
    <property type="entry name" value="RCCNDNSATION"/>
</dbReference>
<evidence type="ECO:0000313" key="3">
    <source>
        <dbReference type="Proteomes" id="UP000799291"/>
    </source>
</evidence>
<feature type="repeat" description="RCC1" evidence="1">
    <location>
        <begin position="3"/>
        <end position="55"/>
    </location>
</feature>
<name>A0A6G1J8Y8_9PLEO</name>
<dbReference type="PANTHER" id="PTHR45982">
    <property type="entry name" value="REGULATOR OF CHROMOSOME CONDENSATION"/>
    <property type="match status" value="1"/>
</dbReference>
<organism evidence="2 3">
    <name type="scientific">Lentithecium fluviatile CBS 122367</name>
    <dbReference type="NCBI Taxonomy" id="1168545"/>
    <lineage>
        <taxon>Eukaryota</taxon>
        <taxon>Fungi</taxon>
        <taxon>Dikarya</taxon>
        <taxon>Ascomycota</taxon>
        <taxon>Pezizomycotina</taxon>
        <taxon>Dothideomycetes</taxon>
        <taxon>Pleosporomycetidae</taxon>
        <taxon>Pleosporales</taxon>
        <taxon>Massarineae</taxon>
        <taxon>Lentitheciaceae</taxon>
        <taxon>Lentithecium</taxon>
    </lineage>
</organism>
<dbReference type="GO" id="GO:0005737">
    <property type="term" value="C:cytoplasm"/>
    <property type="evidence" value="ECO:0007669"/>
    <property type="project" value="TreeGrafter"/>
</dbReference>
<dbReference type="Gene3D" id="2.130.10.30">
    <property type="entry name" value="Regulator of chromosome condensation 1/beta-lactamase-inhibitor protein II"/>
    <property type="match status" value="2"/>
</dbReference>
<proteinExistence type="predicted"/>
<reference evidence="2" key="1">
    <citation type="journal article" date="2020" name="Stud. Mycol.">
        <title>101 Dothideomycetes genomes: a test case for predicting lifestyles and emergence of pathogens.</title>
        <authorList>
            <person name="Haridas S."/>
            <person name="Albert R."/>
            <person name="Binder M."/>
            <person name="Bloem J."/>
            <person name="Labutti K."/>
            <person name="Salamov A."/>
            <person name="Andreopoulos B."/>
            <person name="Baker S."/>
            <person name="Barry K."/>
            <person name="Bills G."/>
            <person name="Bluhm B."/>
            <person name="Cannon C."/>
            <person name="Castanera R."/>
            <person name="Culley D."/>
            <person name="Daum C."/>
            <person name="Ezra D."/>
            <person name="Gonzalez J."/>
            <person name="Henrissat B."/>
            <person name="Kuo A."/>
            <person name="Liang C."/>
            <person name="Lipzen A."/>
            <person name="Lutzoni F."/>
            <person name="Magnuson J."/>
            <person name="Mondo S."/>
            <person name="Nolan M."/>
            <person name="Ohm R."/>
            <person name="Pangilinan J."/>
            <person name="Park H.-J."/>
            <person name="Ramirez L."/>
            <person name="Alfaro M."/>
            <person name="Sun H."/>
            <person name="Tritt A."/>
            <person name="Yoshinaga Y."/>
            <person name="Zwiers L.-H."/>
            <person name="Turgeon B."/>
            <person name="Goodwin S."/>
            <person name="Spatafora J."/>
            <person name="Crous P."/>
            <person name="Grigoriev I."/>
        </authorList>
    </citation>
    <scope>NUCLEOTIDE SEQUENCE</scope>
    <source>
        <strain evidence="2">CBS 122367</strain>
    </source>
</reference>
<dbReference type="Pfam" id="PF13540">
    <property type="entry name" value="RCC1_2"/>
    <property type="match status" value="2"/>
</dbReference>
<dbReference type="EMBL" id="MU005575">
    <property type="protein sequence ID" value="KAF2687024.1"/>
    <property type="molecule type" value="Genomic_DNA"/>
</dbReference>
<sequence length="370" mass="40505">MPYRLYVFGSNGEGQLGIPAQDIVNTPAIANSWPPQESINTVCGGDNHALILTNSGQVWGAGSNKKGQLGLSNREQSRTEDFVKLRDGVSFIAATCESSAFITNSERTTNAHSTMESVGANHWGELALTFTAERPILDGNCAESFLHRSITDFAAGAWHYVALDFCGEVYGWGKSRLEQLGSALAPQQRITTPTQIPEASLPGAPVKVVCGKDFTYIANIYAYGSHILLGRDKFGIRSKMPANIKDWKDIGATWYAIFVLFRDGTMAAWGKDDMWKLIPEGLPPIDKIAVGSEHVLALKPDGRLISWGWGKHGNCGDLTNLEREGKVKNDMVSNCWNEITIPGKIKFIGAGFCTSFVLTDIEDQEDREEQ</sequence>
<feature type="repeat" description="RCC1" evidence="1">
    <location>
        <begin position="264"/>
        <end position="301"/>
    </location>
</feature>
<dbReference type="AlphaFoldDB" id="A0A6G1J8Y8"/>
<dbReference type="InterPro" id="IPR009091">
    <property type="entry name" value="RCC1/BLIP-II"/>
</dbReference>
<dbReference type="PROSITE" id="PS50012">
    <property type="entry name" value="RCC1_3"/>
    <property type="match status" value="3"/>
</dbReference>
<dbReference type="OrthoDB" id="5370059at2759"/>
<dbReference type="Pfam" id="PF00415">
    <property type="entry name" value="RCC1"/>
    <property type="match status" value="1"/>
</dbReference>